<protein>
    <recommendedName>
        <fullName evidence="7">Vacuolar protein 14 C-terminal Fig4-binding domain-containing protein</fullName>
    </recommendedName>
</protein>
<dbReference type="Gene3D" id="1.25.10.10">
    <property type="entry name" value="Leucine-rich Repeat Variant"/>
    <property type="match status" value="3"/>
</dbReference>
<feature type="domain" description="Vacuolar protein 14 C-terminal Fig4-binding" evidence="7">
    <location>
        <begin position="455"/>
        <end position="633"/>
    </location>
</feature>
<evidence type="ECO:0000313" key="9">
    <source>
        <dbReference type="Proteomes" id="UP001491310"/>
    </source>
</evidence>
<evidence type="ECO:0000313" key="8">
    <source>
        <dbReference type="EMBL" id="KAK9916558.1"/>
    </source>
</evidence>
<sequence length="768" mass="84587">MEKAAEMPPGGDVDTLLSQVILRGLGDKLYDKRKAAALEVEQLVKTLAKEGNWASVVQILDHLIEDYAYSPQANCRKGGLLALAAAAVALAERKQDTKKRVEEWAGPDYLAVVVPPVLNSLVDADARVRYYACEALYNIAKVSRDDFLEPHFNCTFDALFRLVADPDPAVNQATTFLDALMKDIVTAHEHFNMDEFVGQFQTALKVTAPRKRAFLLSWMQVLASVPDLDMLAHLPLFLGSLLDCLCDPFGEVRAQATKVLQDLLMEVQSASTQNLDYPALATVLVEAAKSGDDAIRLTALRWLRSFVVDAKAELLPLYATILQAILPALSSSTLEIQQVAREANTELLDLPAGWEAADPADLLAAVANELHSLQEPTRMAALLWLNTLLSRSRRTVLEHLDVLLPSLFDALHAPSERVVVEALSVQAAIAADSPQQFRTLMKELLDRFRGPSGARLLQRRGSLVVRRLATRLGGRAVLSMLSSILEEERDLPFAAALVQALNLILLTAPELKDLRMSLRSAGRCEEGAQLFTTLYRSWCHSLGAVLSLCFLSEAYGHAYELASCFAELPMGVEVLVQIDRLVQLLETPVFNFLRLHLLHPARYPALLWSMYALLMLLPQSEAFKTLHARLHSVPTVTLLKMDSQPPTQGLSPKEAGPRRSQDFPMDHRPKDDMNGVWKQISSASSASSNPSSAGSAEIPFGELLALFRRRQLAHAQHEEQRRSTAFEAGPEDTLLRTMMGLSAVSLEHMDGPLSAARRTVSDSNALPL</sequence>
<name>A0ABR2YXD8_9CHLO</name>
<feature type="repeat" description="HEAT" evidence="5">
    <location>
        <begin position="113"/>
        <end position="151"/>
    </location>
</feature>
<dbReference type="PROSITE" id="PS50077">
    <property type="entry name" value="HEAT_REPEAT"/>
    <property type="match status" value="1"/>
</dbReference>
<keyword evidence="9" id="KW-1185">Reference proteome</keyword>
<evidence type="ECO:0000259" key="7">
    <source>
        <dbReference type="Pfam" id="PF11916"/>
    </source>
</evidence>
<evidence type="ECO:0000256" key="4">
    <source>
        <dbReference type="ARBA" id="ARBA00023136"/>
    </source>
</evidence>
<keyword evidence="4" id="KW-0472">Membrane</keyword>
<dbReference type="InterPro" id="IPR011989">
    <property type="entry name" value="ARM-like"/>
</dbReference>
<accession>A0ABR2YXD8</accession>
<evidence type="ECO:0000256" key="6">
    <source>
        <dbReference type="SAM" id="MobiDB-lite"/>
    </source>
</evidence>
<organism evidence="8 9">
    <name type="scientific">Coccomyxa subellipsoidea</name>
    <dbReference type="NCBI Taxonomy" id="248742"/>
    <lineage>
        <taxon>Eukaryota</taxon>
        <taxon>Viridiplantae</taxon>
        <taxon>Chlorophyta</taxon>
        <taxon>core chlorophytes</taxon>
        <taxon>Trebouxiophyceae</taxon>
        <taxon>Trebouxiophyceae incertae sedis</taxon>
        <taxon>Coccomyxaceae</taxon>
        <taxon>Coccomyxa</taxon>
    </lineage>
</organism>
<comment type="caution">
    <text evidence="8">The sequence shown here is derived from an EMBL/GenBank/DDBJ whole genome shotgun (WGS) entry which is preliminary data.</text>
</comment>
<dbReference type="SUPFAM" id="SSF48371">
    <property type="entry name" value="ARM repeat"/>
    <property type="match status" value="1"/>
</dbReference>
<reference evidence="8 9" key="1">
    <citation type="journal article" date="2024" name="Nat. Commun.">
        <title>Phylogenomics reveals the evolutionary origins of lichenization in chlorophyte algae.</title>
        <authorList>
            <person name="Puginier C."/>
            <person name="Libourel C."/>
            <person name="Otte J."/>
            <person name="Skaloud P."/>
            <person name="Haon M."/>
            <person name="Grisel S."/>
            <person name="Petersen M."/>
            <person name="Berrin J.G."/>
            <person name="Delaux P.M."/>
            <person name="Dal Grande F."/>
            <person name="Keller J."/>
        </authorList>
    </citation>
    <scope>NUCLEOTIDE SEQUENCE [LARGE SCALE GENOMIC DNA]</scope>
    <source>
        <strain evidence="8 9">SAG 216-7</strain>
    </source>
</reference>
<dbReference type="EMBL" id="JALJOT010000003">
    <property type="protein sequence ID" value="KAK9916558.1"/>
    <property type="molecule type" value="Genomic_DNA"/>
</dbReference>
<feature type="region of interest" description="Disordered" evidence="6">
    <location>
        <begin position="641"/>
        <end position="674"/>
    </location>
</feature>
<evidence type="ECO:0000256" key="2">
    <source>
        <dbReference type="ARBA" id="ARBA00010225"/>
    </source>
</evidence>
<dbReference type="InterPro" id="IPR026825">
    <property type="entry name" value="Vac14"/>
</dbReference>
<dbReference type="InterPro" id="IPR021841">
    <property type="entry name" value="VAC14_Fig4p-bd"/>
</dbReference>
<comment type="similarity">
    <text evidence="2">Belongs to the VAC14 family.</text>
</comment>
<dbReference type="InterPro" id="IPR021133">
    <property type="entry name" value="HEAT_type_2"/>
</dbReference>
<dbReference type="PANTHER" id="PTHR16023:SF0">
    <property type="entry name" value="PROTEIN VAC14 HOMOLOG"/>
    <property type="match status" value="1"/>
</dbReference>
<dbReference type="PANTHER" id="PTHR16023">
    <property type="entry name" value="TAX1 BINDING PROTEIN-RELATED"/>
    <property type="match status" value="1"/>
</dbReference>
<evidence type="ECO:0000256" key="1">
    <source>
        <dbReference type="ARBA" id="ARBA00004308"/>
    </source>
</evidence>
<dbReference type="Proteomes" id="UP001491310">
    <property type="component" value="Unassembled WGS sequence"/>
</dbReference>
<evidence type="ECO:0000256" key="5">
    <source>
        <dbReference type="PROSITE-ProRule" id="PRU00103"/>
    </source>
</evidence>
<evidence type="ECO:0000256" key="3">
    <source>
        <dbReference type="ARBA" id="ARBA00022737"/>
    </source>
</evidence>
<comment type="subcellular location">
    <subcellularLocation>
        <location evidence="1">Endomembrane system</location>
    </subcellularLocation>
</comment>
<dbReference type="InterPro" id="IPR016024">
    <property type="entry name" value="ARM-type_fold"/>
</dbReference>
<gene>
    <name evidence="8" type="ORF">WJX75_004148</name>
</gene>
<dbReference type="Pfam" id="PF11916">
    <property type="entry name" value="Vac14_Fig4_bd"/>
    <property type="match status" value="1"/>
</dbReference>
<feature type="compositionally biased region" description="Basic and acidic residues" evidence="6">
    <location>
        <begin position="655"/>
        <end position="673"/>
    </location>
</feature>
<proteinExistence type="inferred from homology"/>
<keyword evidence="3" id="KW-0677">Repeat</keyword>
<dbReference type="Pfam" id="PF12755">
    <property type="entry name" value="Vac14_Fab1_bd"/>
    <property type="match status" value="1"/>
</dbReference>